<keyword evidence="7" id="KW-0346">Stress response</keyword>
<organism evidence="8 9">
    <name type="scientific">Frondihabitans australicus</name>
    <dbReference type="NCBI Taxonomy" id="386892"/>
    <lineage>
        <taxon>Bacteria</taxon>
        <taxon>Bacillati</taxon>
        <taxon>Actinomycetota</taxon>
        <taxon>Actinomycetes</taxon>
        <taxon>Micrococcales</taxon>
        <taxon>Microbacteriaceae</taxon>
        <taxon>Frondihabitans</taxon>
    </lineage>
</organism>
<accession>A0A495IHU8</accession>
<dbReference type="Pfam" id="PF07927">
    <property type="entry name" value="HicA_toxin"/>
    <property type="match status" value="1"/>
</dbReference>
<evidence type="ECO:0000256" key="7">
    <source>
        <dbReference type="ARBA" id="ARBA00023016"/>
    </source>
</evidence>
<dbReference type="InterPro" id="IPR038570">
    <property type="entry name" value="HicA_sf"/>
</dbReference>
<keyword evidence="2" id="KW-1277">Toxin-antitoxin system</keyword>
<protein>
    <submittedName>
        <fullName evidence="8">Putative RNA binding protein YcfA (HicA-like mRNA interferase family)</fullName>
    </submittedName>
</protein>
<evidence type="ECO:0000313" key="9">
    <source>
        <dbReference type="Proteomes" id="UP000280008"/>
    </source>
</evidence>
<evidence type="ECO:0000256" key="2">
    <source>
        <dbReference type="ARBA" id="ARBA00022649"/>
    </source>
</evidence>
<dbReference type="SUPFAM" id="SSF54786">
    <property type="entry name" value="YcfA/nrd intein domain"/>
    <property type="match status" value="1"/>
</dbReference>
<gene>
    <name evidence="8" type="ORF">C8E83_2419</name>
</gene>
<dbReference type="Proteomes" id="UP000280008">
    <property type="component" value="Unassembled WGS sequence"/>
</dbReference>
<dbReference type="GO" id="GO:0016787">
    <property type="term" value="F:hydrolase activity"/>
    <property type="evidence" value="ECO:0007669"/>
    <property type="project" value="UniProtKB-KW"/>
</dbReference>
<proteinExistence type="inferred from homology"/>
<dbReference type="GO" id="GO:0004519">
    <property type="term" value="F:endonuclease activity"/>
    <property type="evidence" value="ECO:0007669"/>
    <property type="project" value="UniProtKB-KW"/>
</dbReference>
<keyword evidence="5" id="KW-0378">Hydrolase</keyword>
<keyword evidence="3" id="KW-0540">Nuclease</keyword>
<comment type="caution">
    <text evidence="8">The sequence shown here is derived from an EMBL/GenBank/DDBJ whole genome shotgun (WGS) entry which is preliminary data.</text>
</comment>
<dbReference type="InterPro" id="IPR012933">
    <property type="entry name" value="HicA_mRNA_interferase"/>
</dbReference>
<comment type="similarity">
    <text evidence="1">Belongs to the HicA mRNA interferase family.</text>
</comment>
<keyword evidence="9" id="KW-1185">Reference proteome</keyword>
<name>A0A495IHU8_9MICO</name>
<reference evidence="8 9" key="1">
    <citation type="submission" date="2018-10" db="EMBL/GenBank/DDBJ databases">
        <title>Sequencing the genomes of 1000 actinobacteria strains.</title>
        <authorList>
            <person name="Klenk H.-P."/>
        </authorList>
    </citation>
    <scope>NUCLEOTIDE SEQUENCE [LARGE SCALE GENOMIC DNA]</scope>
    <source>
        <strain evidence="8 9">DSM 17894</strain>
    </source>
</reference>
<keyword evidence="4" id="KW-0255">Endonuclease</keyword>
<evidence type="ECO:0000313" key="8">
    <source>
        <dbReference type="EMBL" id="RKR75280.1"/>
    </source>
</evidence>
<sequence>MKSVDVNRVIESLGGEQVSQRGSHRKYAVVVAGVTYSTIVAQHRGHEIPVGTLLSIQRSLEPAFGKGWLA</sequence>
<dbReference type="OrthoDB" id="5121861at2"/>
<evidence type="ECO:0000256" key="1">
    <source>
        <dbReference type="ARBA" id="ARBA00006620"/>
    </source>
</evidence>
<dbReference type="AlphaFoldDB" id="A0A495IHU8"/>
<evidence type="ECO:0000256" key="4">
    <source>
        <dbReference type="ARBA" id="ARBA00022759"/>
    </source>
</evidence>
<keyword evidence="6" id="KW-0694">RNA-binding</keyword>
<evidence type="ECO:0000256" key="5">
    <source>
        <dbReference type="ARBA" id="ARBA00022801"/>
    </source>
</evidence>
<dbReference type="EMBL" id="RBKS01000001">
    <property type="protein sequence ID" value="RKR75280.1"/>
    <property type="molecule type" value="Genomic_DNA"/>
</dbReference>
<dbReference type="Gene3D" id="3.30.920.30">
    <property type="entry name" value="Hypothetical protein"/>
    <property type="match status" value="1"/>
</dbReference>
<dbReference type="GO" id="GO:0003729">
    <property type="term" value="F:mRNA binding"/>
    <property type="evidence" value="ECO:0007669"/>
    <property type="project" value="InterPro"/>
</dbReference>
<evidence type="ECO:0000256" key="3">
    <source>
        <dbReference type="ARBA" id="ARBA00022722"/>
    </source>
</evidence>
<evidence type="ECO:0000256" key="6">
    <source>
        <dbReference type="ARBA" id="ARBA00022884"/>
    </source>
</evidence>